<dbReference type="EMBL" id="CADEAL010004123">
    <property type="protein sequence ID" value="CAB1452308.1"/>
    <property type="molecule type" value="Genomic_DNA"/>
</dbReference>
<organism evidence="1 2">
    <name type="scientific">Pleuronectes platessa</name>
    <name type="common">European plaice</name>
    <dbReference type="NCBI Taxonomy" id="8262"/>
    <lineage>
        <taxon>Eukaryota</taxon>
        <taxon>Metazoa</taxon>
        <taxon>Chordata</taxon>
        <taxon>Craniata</taxon>
        <taxon>Vertebrata</taxon>
        <taxon>Euteleostomi</taxon>
        <taxon>Actinopterygii</taxon>
        <taxon>Neopterygii</taxon>
        <taxon>Teleostei</taxon>
        <taxon>Neoteleostei</taxon>
        <taxon>Acanthomorphata</taxon>
        <taxon>Carangaria</taxon>
        <taxon>Pleuronectiformes</taxon>
        <taxon>Pleuronectoidei</taxon>
        <taxon>Pleuronectidae</taxon>
        <taxon>Pleuronectes</taxon>
    </lineage>
</organism>
<evidence type="ECO:0000313" key="1">
    <source>
        <dbReference type="EMBL" id="CAB1452308.1"/>
    </source>
</evidence>
<sequence length="78" mass="8503">MTVRAASACGRLFVLQLQPPPPPPALPCKALSDDWQCSGSRFHNNAVLVWSAGQGCFIKLYEKHRDAAGPIEPPHTHL</sequence>
<evidence type="ECO:0000313" key="2">
    <source>
        <dbReference type="Proteomes" id="UP001153269"/>
    </source>
</evidence>
<accession>A0A9N7Z1L1</accession>
<proteinExistence type="predicted"/>
<protein>
    <submittedName>
        <fullName evidence="1">Uncharacterized protein</fullName>
    </submittedName>
</protein>
<keyword evidence="2" id="KW-1185">Reference proteome</keyword>
<gene>
    <name evidence="1" type="ORF">PLEPLA_LOCUS40048</name>
</gene>
<reference evidence="1" key="1">
    <citation type="submission" date="2020-03" db="EMBL/GenBank/DDBJ databases">
        <authorList>
            <person name="Weist P."/>
        </authorList>
    </citation>
    <scope>NUCLEOTIDE SEQUENCE</scope>
</reference>
<comment type="caution">
    <text evidence="1">The sequence shown here is derived from an EMBL/GenBank/DDBJ whole genome shotgun (WGS) entry which is preliminary data.</text>
</comment>
<name>A0A9N7Z1L1_PLEPL</name>
<dbReference type="AlphaFoldDB" id="A0A9N7Z1L1"/>
<dbReference type="Proteomes" id="UP001153269">
    <property type="component" value="Unassembled WGS sequence"/>
</dbReference>